<dbReference type="Pfam" id="PF00237">
    <property type="entry name" value="Ribosomal_L22"/>
    <property type="match status" value="1"/>
</dbReference>
<comment type="subunit">
    <text evidence="4 6">Part of the 50S ribosomal subunit.</text>
</comment>
<dbReference type="Gene3D" id="3.90.470.10">
    <property type="entry name" value="Ribosomal protein L22/L17"/>
    <property type="match status" value="1"/>
</dbReference>
<dbReference type="GO" id="GO:0022625">
    <property type="term" value="C:cytosolic large ribosomal subunit"/>
    <property type="evidence" value="ECO:0007669"/>
    <property type="project" value="UniProtKB-UniRule"/>
</dbReference>
<dbReference type="GO" id="GO:0019843">
    <property type="term" value="F:rRNA binding"/>
    <property type="evidence" value="ECO:0007669"/>
    <property type="project" value="UniProtKB-UniRule"/>
</dbReference>
<dbReference type="PANTHER" id="PTHR11593">
    <property type="entry name" value="60S RIBOSOMAL PROTEIN L17"/>
    <property type="match status" value="1"/>
</dbReference>
<dbReference type="SUPFAM" id="SSF54843">
    <property type="entry name" value="Ribosomal protein L22"/>
    <property type="match status" value="1"/>
</dbReference>
<name>A0A0H4T601_9EURY</name>
<reference evidence="7" key="1">
    <citation type="journal article" date="2015" name="ISME J.">
        <title>Aquifer environment selects for microbial species cohorts in sediment and groundwater.</title>
        <authorList>
            <person name="Hug L.A."/>
            <person name="Thomas B.C."/>
            <person name="Brown C.T."/>
            <person name="Frischkorn K.R."/>
            <person name="Williams K.H."/>
            <person name="Tringe S.G."/>
            <person name="Banfield J.F."/>
        </authorList>
    </citation>
    <scope>NUCLEOTIDE SEQUENCE</scope>
</reference>
<dbReference type="EMBL" id="KT007008">
    <property type="protein sequence ID" value="AKQ03173.1"/>
    <property type="molecule type" value="Genomic_DNA"/>
</dbReference>
<evidence type="ECO:0000256" key="1">
    <source>
        <dbReference type="ARBA" id="ARBA00009451"/>
    </source>
</evidence>
<dbReference type="InterPro" id="IPR036394">
    <property type="entry name" value="Ribosomal_uL22_sf"/>
</dbReference>
<dbReference type="NCBIfam" id="NF003260">
    <property type="entry name" value="PRK04223.1"/>
    <property type="match status" value="1"/>
</dbReference>
<keyword evidence="4 6" id="KW-0699">rRNA-binding</keyword>
<accession>A0A0H4T601</accession>
<dbReference type="CDD" id="cd00336">
    <property type="entry name" value="Ribosomal_L22"/>
    <property type="match status" value="1"/>
</dbReference>
<dbReference type="PANTHER" id="PTHR11593:SF10">
    <property type="entry name" value="60S RIBOSOMAL PROTEIN L17"/>
    <property type="match status" value="1"/>
</dbReference>
<keyword evidence="3 4" id="KW-0687">Ribonucleoprotein</keyword>
<evidence type="ECO:0000256" key="3">
    <source>
        <dbReference type="ARBA" id="ARBA00023274"/>
    </source>
</evidence>
<protein>
    <recommendedName>
        <fullName evidence="4">Large ribosomal subunit protein uL22</fullName>
    </recommendedName>
</protein>
<evidence type="ECO:0000256" key="2">
    <source>
        <dbReference type="ARBA" id="ARBA00022980"/>
    </source>
</evidence>
<gene>
    <name evidence="4" type="primary">rpl22</name>
</gene>
<evidence type="ECO:0000256" key="4">
    <source>
        <dbReference type="HAMAP-Rule" id="MF_01331"/>
    </source>
</evidence>
<dbReference type="InterPro" id="IPR018260">
    <property type="entry name" value="Ribosomal_uL22_CS"/>
</dbReference>
<comment type="similarity">
    <text evidence="1 4 5">Belongs to the universal ribosomal protein uL22 family.</text>
</comment>
<keyword evidence="2 4" id="KW-0689">Ribosomal protein</keyword>
<dbReference type="InterPro" id="IPR005721">
    <property type="entry name" value="Ribosomal_uL22_euk/arc"/>
</dbReference>
<dbReference type="AlphaFoldDB" id="A0A0H4T601"/>
<dbReference type="GO" id="GO:0002181">
    <property type="term" value="P:cytoplasmic translation"/>
    <property type="evidence" value="ECO:0007669"/>
    <property type="project" value="TreeGrafter"/>
</dbReference>
<dbReference type="GO" id="GO:0003735">
    <property type="term" value="F:structural constituent of ribosome"/>
    <property type="evidence" value="ECO:0007669"/>
    <property type="project" value="UniProtKB-UniRule"/>
</dbReference>
<evidence type="ECO:0000256" key="5">
    <source>
        <dbReference type="RuleBase" id="RU004005"/>
    </source>
</evidence>
<dbReference type="NCBIfam" id="TIGR01038">
    <property type="entry name" value="uL22_arch_euk"/>
    <property type="match status" value="1"/>
</dbReference>
<sequence>MTKLGYTAEYKIETMARAYGRELPIAWKKSVELARALRGKTVERAREYLEGVVALKQPVKMRTYNRWIAHKSGAGPARYPVKAAKAFLKIIESAVANAEFTGKDDPDAMVLRVVNAHKGRTTKGYRPRAYGRSSPWNKDSVNLEIVIEEVA</sequence>
<dbReference type="InterPro" id="IPR001063">
    <property type="entry name" value="Ribosomal_uL22"/>
</dbReference>
<organism evidence="7">
    <name type="scientific">uncultured euryarchaeote Rifle_16ft_4_minimus_37884</name>
    <dbReference type="NCBI Taxonomy" id="1665196"/>
    <lineage>
        <taxon>Archaea</taxon>
        <taxon>Methanobacteriati</taxon>
        <taxon>Methanobacteriota</taxon>
        <taxon>environmental samples</taxon>
    </lineage>
</organism>
<comment type="function">
    <text evidence="4 6">This protein binds specifically to 23S rRNA. It makes multiple contacts with different domains of the 23S rRNA in the assembled 50S subunit and ribosome.</text>
</comment>
<comment type="function">
    <text evidence="4">The globular domain of the protein is located near the polypeptide exit tunnel on the outside of the subunit, while an extended beta-hairpin is found that lines the wall of the exit tunnel in the center of the 70S ribosome.</text>
</comment>
<dbReference type="InterPro" id="IPR057265">
    <property type="entry name" value="Ribosomal_uL22_arc-type"/>
</dbReference>
<dbReference type="HAMAP" id="MF_01331_A">
    <property type="entry name" value="Ribosomal_uL22_A"/>
    <property type="match status" value="1"/>
</dbReference>
<keyword evidence="4 6" id="KW-0694">RNA-binding</keyword>
<proteinExistence type="inferred from homology"/>
<dbReference type="PROSITE" id="PS00464">
    <property type="entry name" value="RIBOSOMAL_L22"/>
    <property type="match status" value="1"/>
</dbReference>
<evidence type="ECO:0000256" key="6">
    <source>
        <dbReference type="RuleBase" id="RU004007"/>
    </source>
</evidence>
<evidence type="ECO:0000313" key="7">
    <source>
        <dbReference type="EMBL" id="AKQ03173.1"/>
    </source>
</evidence>